<keyword evidence="2" id="KW-1185">Reference proteome</keyword>
<dbReference type="Gene3D" id="2.40.128.460">
    <property type="entry name" value="Periplasmic lysozyme inhibitor of I-type lysozyme"/>
    <property type="match status" value="1"/>
</dbReference>
<dbReference type="Pfam" id="PF16743">
    <property type="entry name" value="PliI"/>
    <property type="match status" value="1"/>
</dbReference>
<dbReference type="Proteomes" id="UP001139293">
    <property type="component" value="Unassembled WGS sequence"/>
</dbReference>
<evidence type="ECO:0000313" key="1">
    <source>
        <dbReference type="EMBL" id="MCL1140836.1"/>
    </source>
</evidence>
<name>A0A9X2CI90_9GAMM</name>
<gene>
    <name evidence="1" type="ORF">L2740_20050</name>
</gene>
<evidence type="ECO:0000313" key="2">
    <source>
        <dbReference type="Proteomes" id="UP001139293"/>
    </source>
</evidence>
<dbReference type="PROSITE" id="PS51257">
    <property type="entry name" value="PROKAR_LIPOPROTEIN"/>
    <property type="match status" value="1"/>
</dbReference>
<protein>
    <submittedName>
        <fullName evidence="1">PliI family lysozyme inhibitor of I-type lysozyme</fullName>
    </submittedName>
</protein>
<dbReference type="RefSeq" id="WP_248951798.1">
    <property type="nucleotide sequence ID" value="NZ_JAKILB010000019.1"/>
</dbReference>
<dbReference type="AlphaFoldDB" id="A0A9X2CI90"/>
<accession>A0A9X2CI90</accession>
<dbReference type="InterPro" id="IPR031948">
    <property type="entry name" value="PliI"/>
</dbReference>
<reference evidence="1" key="1">
    <citation type="submission" date="2022-01" db="EMBL/GenBank/DDBJ databases">
        <title>Whole genome-based taxonomy of the Shewanellaceae.</title>
        <authorList>
            <person name="Martin-Rodriguez A.J."/>
        </authorList>
    </citation>
    <scope>NUCLEOTIDE SEQUENCE</scope>
    <source>
        <strain evidence="1">KCTC 23973</strain>
    </source>
</reference>
<dbReference type="InterPro" id="IPR038643">
    <property type="entry name" value="PliI_sf"/>
</dbReference>
<proteinExistence type="predicted"/>
<dbReference type="EMBL" id="JAKILB010000019">
    <property type="protein sequence ID" value="MCL1140836.1"/>
    <property type="molecule type" value="Genomic_DNA"/>
</dbReference>
<comment type="caution">
    <text evidence="1">The sequence shown here is derived from an EMBL/GenBank/DDBJ whole genome shotgun (WGS) entry which is preliminary data.</text>
</comment>
<sequence length="149" mass="15972">MKSFLVTICAVTLLTACSININKSKTPAHQVEPAANIPAVSAESTEHQGAGGVFIKVMNLSNGNNVIIEEGRLEPRSIGSITVKLYRDLNVGDFVDAISFVRDGTILKVELREHNELEQKLAITTVTAGSGNYQNTQLICINASSVTLC</sequence>
<organism evidence="1 2">
    <name type="scientific">Shewanella pneumatophori</name>
    <dbReference type="NCBI Taxonomy" id="314092"/>
    <lineage>
        <taxon>Bacteria</taxon>
        <taxon>Pseudomonadati</taxon>
        <taxon>Pseudomonadota</taxon>
        <taxon>Gammaproteobacteria</taxon>
        <taxon>Alteromonadales</taxon>
        <taxon>Shewanellaceae</taxon>
        <taxon>Shewanella</taxon>
    </lineage>
</organism>